<comment type="caution">
    <text evidence="4">The sequence shown here is derived from an EMBL/GenBank/DDBJ whole genome shotgun (WGS) entry which is preliminary data.</text>
</comment>
<dbReference type="Pfam" id="PF10181">
    <property type="entry name" value="PIG-H"/>
    <property type="match status" value="1"/>
</dbReference>
<keyword evidence="5" id="KW-1185">Reference proteome</keyword>
<dbReference type="EMBL" id="JBANMG010000003">
    <property type="protein sequence ID" value="KAK6955119.1"/>
    <property type="molecule type" value="Genomic_DNA"/>
</dbReference>
<dbReference type="GO" id="GO:0006506">
    <property type="term" value="P:GPI anchor biosynthetic process"/>
    <property type="evidence" value="ECO:0007669"/>
    <property type="project" value="InterPro"/>
</dbReference>
<dbReference type="GO" id="GO:0000506">
    <property type="term" value="C:glycosylphosphatidylinositol-N-acetylglucosaminyltransferase (GPI-GnT) complex"/>
    <property type="evidence" value="ECO:0007669"/>
    <property type="project" value="InterPro"/>
</dbReference>
<dbReference type="PANTHER" id="PTHR15231:SF1">
    <property type="entry name" value="PHOSPHATIDYLINOSITOL N-ACETYLGLUCOSAMINYLTRANSFERASE SUBUNIT H"/>
    <property type="match status" value="1"/>
</dbReference>
<gene>
    <name evidence="4" type="ORF">Daesc_002749</name>
</gene>
<dbReference type="PANTHER" id="PTHR15231">
    <property type="entry name" value="PHOSPHATIDYLINOSITOL N-ACETYLGLUCOSAMINYLTRANSFERASE SUBUNIT H"/>
    <property type="match status" value="1"/>
</dbReference>
<sequence>MLTTAPYLRIRRPSPTTAEFIVSTLPPQTLPARLALGAVYLVRLQLALAVLLMMYAAQSPYYSAVPLQPLLLPSTKALATDAYANSSTSASTAAAPSPIDVLATTPIFSLAFIRQILNILLSSRLGSLLSKLANSIPPWVLIPCSVITLYFLSLRIGAEERLLVLRGLGVQTSSSGATVFSPLKTRFIPTEKIQDILINEAFRGFEVRHYLIVVVEGEEHIVVVFPRLLPRPRMVEKVWKGARECLYGRDGEDEKDGGRHREDGTV</sequence>
<dbReference type="InterPro" id="IPR019328">
    <property type="entry name" value="PIGH-H_dom"/>
</dbReference>
<name>A0AAX6MR70_9PEZI</name>
<dbReference type="InterPro" id="IPR044215">
    <property type="entry name" value="PIG-H"/>
</dbReference>
<evidence type="ECO:0000259" key="3">
    <source>
        <dbReference type="Pfam" id="PF10181"/>
    </source>
</evidence>
<dbReference type="AlphaFoldDB" id="A0AAX6MR70"/>
<organism evidence="4 5">
    <name type="scientific">Daldinia eschscholtzii</name>
    <dbReference type="NCBI Taxonomy" id="292717"/>
    <lineage>
        <taxon>Eukaryota</taxon>
        <taxon>Fungi</taxon>
        <taxon>Dikarya</taxon>
        <taxon>Ascomycota</taxon>
        <taxon>Pezizomycotina</taxon>
        <taxon>Sordariomycetes</taxon>
        <taxon>Xylariomycetidae</taxon>
        <taxon>Xylariales</taxon>
        <taxon>Hypoxylaceae</taxon>
        <taxon>Daldinia</taxon>
    </lineage>
</organism>
<evidence type="ECO:0000313" key="5">
    <source>
        <dbReference type="Proteomes" id="UP001369815"/>
    </source>
</evidence>
<comment type="similarity">
    <text evidence="2">Belongs to the PIGH family.</text>
</comment>
<evidence type="ECO:0000256" key="2">
    <source>
        <dbReference type="ARBA" id="ARBA00009610"/>
    </source>
</evidence>
<protein>
    <recommendedName>
        <fullName evidence="3">Phosphatidylinositol N-acetylglucosaminyltransferase subunit H conserved domain-containing protein</fullName>
    </recommendedName>
</protein>
<dbReference type="Proteomes" id="UP001369815">
    <property type="component" value="Unassembled WGS sequence"/>
</dbReference>
<comment type="pathway">
    <text evidence="1">Glycolipid biosynthesis; glycosylphosphatidylinositol-anchor biosynthesis.</text>
</comment>
<reference evidence="4 5" key="1">
    <citation type="journal article" date="2024" name="Front Chem Biol">
        <title>Unveiling the potential of Daldinia eschscholtzii MFLUCC 19-0629 through bioactivity and bioinformatics studies for enhanced sustainable agriculture production.</title>
        <authorList>
            <person name="Brooks S."/>
            <person name="Weaver J.A."/>
            <person name="Klomchit A."/>
            <person name="Alharthi S.A."/>
            <person name="Onlamun T."/>
            <person name="Nurani R."/>
            <person name="Vong T.K."/>
            <person name="Alberti F."/>
            <person name="Greco C."/>
        </authorList>
    </citation>
    <scope>NUCLEOTIDE SEQUENCE [LARGE SCALE GENOMIC DNA]</scope>
    <source>
        <strain evidence="4">MFLUCC 19-0629</strain>
    </source>
</reference>
<feature type="domain" description="Phosphatidylinositol N-acetylglucosaminyltransferase subunit H conserved" evidence="3">
    <location>
        <begin position="162"/>
        <end position="226"/>
    </location>
</feature>
<evidence type="ECO:0000256" key="1">
    <source>
        <dbReference type="ARBA" id="ARBA00004687"/>
    </source>
</evidence>
<accession>A0AAX6MR70</accession>
<proteinExistence type="inferred from homology"/>
<evidence type="ECO:0000313" key="4">
    <source>
        <dbReference type="EMBL" id="KAK6955119.1"/>
    </source>
</evidence>